<comment type="caution">
    <text evidence="8">The sequence shown here is derived from an EMBL/GenBank/DDBJ whole genome shotgun (WGS) entry which is preliminary data.</text>
</comment>
<keyword evidence="2 7" id="KW-0732">Signal</keyword>
<keyword evidence="5" id="KW-0449">Lipoprotein</keyword>
<dbReference type="EMBL" id="QSBM01000027">
    <property type="protein sequence ID" value="RGX22507.1"/>
    <property type="molecule type" value="Genomic_DNA"/>
</dbReference>
<evidence type="ECO:0000256" key="2">
    <source>
        <dbReference type="ARBA" id="ARBA00022729"/>
    </source>
</evidence>
<dbReference type="OrthoDB" id="9768630at2"/>
<evidence type="ECO:0000256" key="5">
    <source>
        <dbReference type="ARBA" id="ARBA00023288"/>
    </source>
</evidence>
<evidence type="ECO:0000313" key="8">
    <source>
        <dbReference type="EMBL" id="RGX22507.1"/>
    </source>
</evidence>
<dbReference type="Proteomes" id="UP000283880">
    <property type="component" value="Unassembled WGS sequence"/>
</dbReference>
<feature type="chain" id="PRO_5039487908" evidence="7">
    <location>
        <begin position="19"/>
        <end position="468"/>
    </location>
</feature>
<dbReference type="PROSITE" id="PS51257">
    <property type="entry name" value="PROKAR_LIPOPROTEIN"/>
    <property type="match status" value="1"/>
</dbReference>
<dbReference type="Pfam" id="PF01547">
    <property type="entry name" value="SBP_bac_1"/>
    <property type="match status" value="1"/>
</dbReference>
<proteinExistence type="predicted"/>
<keyword evidence="1" id="KW-1003">Cell membrane</keyword>
<sequence>MKKSMAFLMAAMTAVSLAGCAGGTPADKPAEGSTAASQSADKEQESGQKVYPKGTITIYGTGSPQYRQQYFETWLENHRDIAPEVSVECVQTESMADSREKITMTALSGALEDLPEAAVIDAVNVMDLANAGLLLDETEFLSPLADQMVSGALNDGTVGGKIYGLPDSVRPQVLFYNQEIFDRYEIDPSMMSTMDGYAEAGRLLKEKSGGEVYLSYIDPGANTWRYWGRRGLMPQAGARIWDDQGNVVIGEDEGTKLALGLLDTLNQEGLLLKSAIMQPALYDAINNQQVATFYIGAFWDQFLRQNCQATAGQWRVMAAPEFEEVKKAGAPVSQYTVLLDKGDNVYRELFEQMWYDYTFDAQSKEAYVNSMEEQNAPYSNPVSLDLLEDAFWKAPSDFYGGQSFREMEGKCLANGAENLAVTPQDAEADVIISAELETYVAGKQTMEEAIRNMDKNLKAKISKAEITQ</sequence>
<feature type="signal peptide" evidence="7">
    <location>
        <begin position="1"/>
        <end position="18"/>
    </location>
</feature>
<evidence type="ECO:0000256" key="4">
    <source>
        <dbReference type="ARBA" id="ARBA00023139"/>
    </source>
</evidence>
<organism evidence="8 9">
    <name type="scientific">Enterocloster asparagiformis</name>
    <dbReference type="NCBI Taxonomy" id="333367"/>
    <lineage>
        <taxon>Bacteria</taxon>
        <taxon>Bacillati</taxon>
        <taxon>Bacillota</taxon>
        <taxon>Clostridia</taxon>
        <taxon>Lachnospirales</taxon>
        <taxon>Lachnospiraceae</taxon>
        <taxon>Enterocloster</taxon>
    </lineage>
</organism>
<evidence type="ECO:0000256" key="1">
    <source>
        <dbReference type="ARBA" id="ARBA00022475"/>
    </source>
</evidence>
<dbReference type="InterPro" id="IPR006059">
    <property type="entry name" value="SBP"/>
</dbReference>
<dbReference type="RefSeq" id="WP_007715104.1">
    <property type="nucleotide sequence ID" value="NZ_BAABXR010000002.1"/>
</dbReference>
<protein>
    <submittedName>
        <fullName evidence="8">Extracellular solute-binding protein</fullName>
    </submittedName>
</protein>
<evidence type="ECO:0000256" key="6">
    <source>
        <dbReference type="SAM" id="MobiDB-lite"/>
    </source>
</evidence>
<dbReference type="PANTHER" id="PTHR43649:SF33">
    <property type="entry name" value="POLYGALACTURONAN_RHAMNOGALACTURONAN-BINDING PROTEIN YTCQ"/>
    <property type="match status" value="1"/>
</dbReference>
<dbReference type="InterPro" id="IPR050490">
    <property type="entry name" value="Bact_solute-bd_prot1"/>
</dbReference>
<evidence type="ECO:0000256" key="7">
    <source>
        <dbReference type="SAM" id="SignalP"/>
    </source>
</evidence>
<dbReference type="AlphaFoldDB" id="A0A413F7W6"/>
<dbReference type="PANTHER" id="PTHR43649">
    <property type="entry name" value="ARABINOSE-BINDING PROTEIN-RELATED"/>
    <property type="match status" value="1"/>
</dbReference>
<feature type="region of interest" description="Disordered" evidence="6">
    <location>
        <begin position="25"/>
        <end position="47"/>
    </location>
</feature>
<evidence type="ECO:0000313" key="9">
    <source>
        <dbReference type="Proteomes" id="UP000283880"/>
    </source>
</evidence>
<dbReference type="Gene3D" id="3.40.190.10">
    <property type="entry name" value="Periplasmic binding protein-like II"/>
    <property type="match status" value="1"/>
</dbReference>
<reference evidence="8 9" key="1">
    <citation type="submission" date="2018-08" db="EMBL/GenBank/DDBJ databases">
        <title>A genome reference for cultivated species of the human gut microbiota.</title>
        <authorList>
            <person name="Zou Y."/>
            <person name="Xue W."/>
            <person name="Luo G."/>
        </authorList>
    </citation>
    <scope>NUCLEOTIDE SEQUENCE [LARGE SCALE GENOMIC DNA]</scope>
    <source>
        <strain evidence="8 9">AF04-15</strain>
    </source>
</reference>
<keyword evidence="3" id="KW-0472">Membrane</keyword>
<gene>
    <name evidence="8" type="ORF">DWV29_25565</name>
</gene>
<keyword evidence="4" id="KW-0564">Palmitate</keyword>
<dbReference type="SUPFAM" id="SSF53850">
    <property type="entry name" value="Periplasmic binding protein-like II"/>
    <property type="match status" value="1"/>
</dbReference>
<evidence type="ECO:0000256" key="3">
    <source>
        <dbReference type="ARBA" id="ARBA00023136"/>
    </source>
</evidence>
<accession>A0A413F7W6</accession>
<name>A0A413F7W6_9FIRM</name>